<evidence type="ECO:0000256" key="4">
    <source>
        <dbReference type="ARBA" id="ARBA00023163"/>
    </source>
</evidence>
<dbReference type="Gene3D" id="1.10.10.10">
    <property type="entry name" value="Winged helix-like DNA-binding domain superfamily/Winged helix DNA-binding domain"/>
    <property type="match status" value="1"/>
</dbReference>
<dbReference type="InterPro" id="IPR036388">
    <property type="entry name" value="WH-like_DNA-bd_sf"/>
</dbReference>
<dbReference type="GeneID" id="92986687"/>
<dbReference type="InterPro" id="IPR039425">
    <property type="entry name" value="RNA_pol_sigma-70-like"/>
</dbReference>
<keyword evidence="2" id="KW-0805">Transcription regulation</keyword>
<dbReference type="InterPro" id="IPR013249">
    <property type="entry name" value="RNA_pol_sigma70_r4_t2"/>
</dbReference>
<accession>A0A174FYW2</accession>
<name>A0A174FYW2_9BACE</name>
<dbReference type="InterPro" id="IPR013324">
    <property type="entry name" value="RNA_pol_sigma_r3/r4-like"/>
</dbReference>
<evidence type="ECO:0000313" key="10">
    <source>
        <dbReference type="Proteomes" id="UP000095517"/>
    </source>
</evidence>
<feature type="domain" description="RNA polymerase sigma-70 region 2" evidence="5">
    <location>
        <begin position="29"/>
        <end position="92"/>
    </location>
</feature>
<dbReference type="InterPro" id="IPR014284">
    <property type="entry name" value="RNA_pol_sigma-70_dom"/>
</dbReference>
<dbReference type="GO" id="GO:0003677">
    <property type="term" value="F:DNA binding"/>
    <property type="evidence" value="ECO:0007669"/>
    <property type="project" value="InterPro"/>
</dbReference>
<evidence type="ECO:0000313" key="7">
    <source>
        <dbReference type="EMBL" id="CUO53750.1"/>
    </source>
</evidence>
<dbReference type="EMBL" id="VWAK01000048">
    <property type="protein sequence ID" value="KAA5227414.1"/>
    <property type="molecule type" value="Genomic_DNA"/>
</dbReference>
<dbReference type="PANTHER" id="PTHR43133">
    <property type="entry name" value="RNA POLYMERASE ECF-TYPE SIGMA FACTO"/>
    <property type="match status" value="1"/>
</dbReference>
<dbReference type="Gene3D" id="1.10.1740.10">
    <property type="match status" value="1"/>
</dbReference>
<evidence type="ECO:0000313" key="11">
    <source>
        <dbReference type="Proteomes" id="UP000421791"/>
    </source>
</evidence>
<protein>
    <submittedName>
        <fullName evidence="7">RNA polymerase ECF-type sigma factor</fullName>
    </submittedName>
    <submittedName>
        <fullName evidence="8">RNA polymerase sigma-70 factor</fullName>
    </submittedName>
</protein>
<dbReference type="SUPFAM" id="SSF88659">
    <property type="entry name" value="Sigma3 and sigma4 domains of RNA polymerase sigma factors"/>
    <property type="match status" value="1"/>
</dbReference>
<dbReference type="EMBL" id="VWAG01000050">
    <property type="protein sequence ID" value="KAA5253130.1"/>
    <property type="molecule type" value="Genomic_DNA"/>
</dbReference>
<dbReference type="InterPro" id="IPR007627">
    <property type="entry name" value="RNA_pol_sigma70_r2"/>
</dbReference>
<feature type="domain" description="RNA polymerase sigma factor 70 region 4 type 2" evidence="6">
    <location>
        <begin position="127"/>
        <end position="174"/>
    </location>
</feature>
<dbReference type="Pfam" id="PF04542">
    <property type="entry name" value="Sigma70_r2"/>
    <property type="match status" value="1"/>
</dbReference>
<dbReference type="InterPro" id="IPR013325">
    <property type="entry name" value="RNA_pol_sigma_r2"/>
</dbReference>
<dbReference type="NCBIfam" id="TIGR02985">
    <property type="entry name" value="Sig70_bacteroi1"/>
    <property type="match status" value="1"/>
</dbReference>
<evidence type="ECO:0000256" key="3">
    <source>
        <dbReference type="ARBA" id="ARBA00023082"/>
    </source>
</evidence>
<keyword evidence="4" id="KW-0804">Transcription</keyword>
<dbReference type="InterPro" id="IPR014327">
    <property type="entry name" value="RNA_pol_sigma70_bacteroid"/>
</dbReference>
<reference evidence="11 12" key="2">
    <citation type="journal article" date="2019" name="Nat. Med.">
        <title>A library of human gut bacterial isolates paired with longitudinal multiomics data enables mechanistic microbiome research.</title>
        <authorList>
            <person name="Poyet M."/>
            <person name="Groussin M."/>
            <person name="Gibbons S.M."/>
            <person name="Avila-Pacheco J."/>
            <person name="Jiang X."/>
            <person name="Kearney S.M."/>
            <person name="Perrotta A.R."/>
            <person name="Berdy B."/>
            <person name="Zhao S."/>
            <person name="Lieberman T.D."/>
            <person name="Swanson P.K."/>
            <person name="Smith M."/>
            <person name="Roesemann S."/>
            <person name="Alexander J.E."/>
            <person name="Rich S.A."/>
            <person name="Livny J."/>
            <person name="Vlamakis H."/>
            <person name="Clish C."/>
            <person name="Bullock K."/>
            <person name="Deik A."/>
            <person name="Scott J."/>
            <person name="Pierce K.A."/>
            <person name="Xavier R.J."/>
            <person name="Alm E.J."/>
        </authorList>
    </citation>
    <scope>NUCLEOTIDE SEQUENCE [LARGE SCALE GENOMIC DNA]</scope>
    <source>
        <strain evidence="9 12">BIOML-A2</strain>
        <strain evidence="8 11">BIOML-A6</strain>
    </source>
</reference>
<evidence type="ECO:0000259" key="5">
    <source>
        <dbReference type="Pfam" id="PF04542"/>
    </source>
</evidence>
<dbReference type="GO" id="GO:0006352">
    <property type="term" value="P:DNA-templated transcription initiation"/>
    <property type="evidence" value="ECO:0007669"/>
    <property type="project" value="InterPro"/>
</dbReference>
<dbReference type="STRING" id="338188.ERS852397_02235"/>
<dbReference type="Proteomes" id="UP000421791">
    <property type="component" value="Unassembled WGS sequence"/>
</dbReference>
<dbReference type="Proteomes" id="UP000440198">
    <property type="component" value="Unassembled WGS sequence"/>
</dbReference>
<gene>
    <name evidence="7" type="ORF">ERS852397_02235</name>
    <name evidence="9" type="ORF">F2Z09_18515</name>
    <name evidence="8" type="ORF">F2Z22_19340</name>
</gene>
<dbReference type="PANTHER" id="PTHR43133:SF46">
    <property type="entry name" value="RNA POLYMERASE SIGMA-70 FACTOR ECF SUBFAMILY"/>
    <property type="match status" value="1"/>
</dbReference>
<dbReference type="Pfam" id="PF08281">
    <property type="entry name" value="Sigma70_r4_2"/>
    <property type="match status" value="1"/>
</dbReference>
<evidence type="ECO:0000313" key="12">
    <source>
        <dbReference type="Proteomes" id="UP000440198"/>
    </source>
</evidence>
<dbReference type="EMBL" id="CYZH01000011">
    <property type="protein sequence ID" value="CUO53750.1"/>
    <property type="molecule type" value="Genomic_DNA"/>
</dbReference>
<keyword evidence="12" id="KW-1185">Reference proteome</keyword>
<dbReference type="RefSeq" id="WP_007757939.1">
    <property type="nucleotide sequence ID" value="NZ_CABIXA010000011.1"/>
</dbReference>
<dbReference type="GO" id="GO:0016987">
    <property type="term" value="F:sigma factor activity"/>
    <property type="evidence" value="ECO:0007669"/>
    <property type="project" value="UniProtKB-KW"/>
</dbReference>
<dbReference type="Proteomes" id="UP000095517">
    <property type="component" value="Unassembled WGS sequence"/>
</dbReference>
<evidence type="ECO:0000256" key="2">
    <source>
        <dbReference type="ARBA" id="ARBA00023015"/>
    </source>
</evidence>
<sequence>MAKLYDLSDNSRIVKALKKGDSTAFEAVYKAYSGLLRTYATNILQDTDAAYEVVQDAFMAIWLNRKSLDDTKSLRNYLLRAVHNNSLRLIKAEEIRRAREEKAMEEQMMDWEEVPVSSQRNELLIPAIERLPEQSRKVLQMSYWEEKKNAVIADELSISIRTVETILYKVKKKLRKEIKKK</sequence>
<organism evidence="7 10">
    <name type="scientific">Bacteroides finegoldii</name>
    <dbReference type="NCBI Taxonomy" id="338188"/>
    <lineage>
        <taxon>Bacteria</taxon>
        <taxon>Pseudomonadati</taxon>
        <taxon>Bacteroidota</taxon>
        <taxon>Bacteroidia</taxon>
        <taxon>Bacteroidales</taxon>
        <taxon>Bacteroidaceae</taxon>
        <taxon>Bacteroides</taxon>
    </lineage>
</organism>
<dbReference type="SUPFAM" id="SSF88946">
    <property type="entry name" value="Sigma2 domain of RNA polymerase sigma factors"/>
    <property type="match status" value="1"/>
</dbReference>
<reference evidence="7 10" key="1">
    <citation type="submission" date="2015-09" db="EMBL/GenBank/DDBJ databases">
        <authorList>
            <consortium name="Pathogen Informatics"/>
        </authorList>
    </citation>
    <scope>NUCLEOTIDE SEQUENCE [LARGE SCALE GENOMIC DNA]</scope>
    <source>
        <strain evidence="7 10">2789STDY5608840</strain>
    </source>
</reference>
<comment type="similarity">
    <text evidence="1">Belongs to the sigma-70 factor family. ECF subfamily.</text>
</comment>
<dbReference type="AlphaFoldDB" id="A0A174FYW2"/>
<dbReference type="NCBIfam" id="TIGR02937">
    <property type="entry name" value="sigma70-ECF"/>
    <property type="match status" value="1"/>
</dbReference>
<evidence type="ECO:0000313" key="8">
    <source>
        <dbReference type="EMBL" id="KAA5227414.1"/>
    </source>
</evidence>
<evidence type="ECO:0000313" key="9">
    <source>
        <dbReference type="EMBL" id="KAA5253130.1"/>
    </source>
</evidence>
<evidence type="ECO:0000259" key="6">
    <source>
        <dbReference type="Pfam" id="PF08281"/>
    </source>
</evidence>
<keyword evidence="3" id="KW-0731">Sigma factor</keyword>
<proteinExistence type="inferred from homology"/>
<evidence type="ECO:0000256" key="1">
    <source>
        <dbReference type="ARBA" id="ARBA00010641"/>
    </source>
</evidence>